<dbReference type="RefSeq" id="WP_079640376.1">
    <property type="nucleotide sequence ID" value="NZ_FUZF01000001.1"/>
</dbReference>
<dbReference type="AlphaFoldDB" id="A0A1T5ALU7"/>
<reference evidence="2" key="1">
    <citation type="submission" date="2017-02" db="EMBL/GenBank/DDBJ databases">
        <authorList>
            <person name="Varghese N."/>
            <person name="Submissions S."/>
        </authorList>
    </citation>
    <scope>NUCLEOTIDE SEQUENCE [LARGE SCALE GENOMIC DNA]</scope>
    <source>
        <strain evidence="2">DSM 24091</strain>
    </source>
</reference>
<dbReference type="OrthoDB" id="1490774at2"/>
<gene>
    <name evidence="1" type="ORF">SAMN05660841_00002</name>
</gene>
<evidence type="ECO:0000313" key="2">
    <source>
        <dbReference type="Proteomes" id="UP000190150"/>
    </source>
</evidence>
<protein>
    <recommendedName>
        <fullName evidence="3">Competence protein CoiA-like family protein</fullName>
    </recommendedName>
</protein>
<keyword evidence="2" id="KW-1185">Reference proteome</keyword>
<dbReference type="EMBL" id="FUZF01000001">
    <property type="protein sequence ID" value="SKB36011.1"/>
    <property type="molecule type" value="Genomic_DNA"/>
</dbReference>
<accession>A0A1T5ALU7</accession>
<name>A0A1T5ALU7_9SPHI</name>
<proteinExistence type="predicted"/>
<sequence length="228" mass="26640">MKVTIPYGLHKPSYKVFHIDELDKSARRSKDYVCVGCNTQLSVCFGYRNRKHFKHAPGRDCSGGLETALHLFGKRIIVENNRIKIPTLGWISYSAPLAEEYLDTKKPDVTTTYDDKPLYFEIRVTNPADDEKKEFYQKGMHRCIEIDLRNYKEKPFEEIKNDILGNNLIKEIIYWDTPDNRLPILEAPPSPTFKKESFLKKHWRKIAVAIIALGTLAYKVWADRKKCW</sequence>
<evidence type="ECO:0000313" key="1">
    <source>
        <dbReference type="EMBL" id="SKB36011.1"/>
    </source>
</evidence>
<organism evidence="1 2">
    <name type="scientific">Sphingobacterium nematocida</name>
    <dbReference type="NCBI Taxonomy" id="1513896"/>
    <lineage>
        <taxon>Bacteria</taxon>
        <taxon>Pseudomonadati</taxon>
        <taxon>Bacteroidota</taxon>
        <taxon>Sphingobacteriia</taxon>
        <taxon>Sphingobacteriales</taxon>
        <taxon>Sphingobacteriaceae</taxon>
        <taxon>Sphingobacterium</taxon>
    </lineage>
</organism>
<dbReference type="STRING" id="1513896.SAMN05660841_00002"/>
<dbReference type="Proteomes" id="UP000190150">
    <property type="component" value="Unassembled WGS sequence"/>
</dbReference>
<evidence type="ECO:0008006" key="3">
    <source>
        <dbReference type="Google" id="ProtNLM"/>
    </source>
</evidence>